<keyword evidence="4" id="KW-1185">Reference proteome</keyword>
<evidence type="ECO:0000259" key="2">
    <source>
        <dbReference type="Pfam" id="PF13454"/>
    </source>
</evidence>
<dbReference type="AlphaFoldDB" id="A0A261SML1"/>
<dbReference type="InterPro" id="IPR036188">
    <property type="entry name" value="FAD/NAD-bd_sf"/>
</dbReference>
<name>A0A261SML1_9BORD</name>
<evidence type="ECO:0000313" key="4">
    <source>
        <dbReference type="Proteomes" id="UP000216020"/>
    </source>
</evidence>
<comment type="caution">
    <text evidence="3">The sequence shown here is derived from an EMBL/GenBank/DDBJ whole genome shotgun (WGS) entry which is preliminary data.</text>
</comment>
<feature type="domain" description="FAD-dependent urate hydroxylase HpyO/Asp monooxygenase CreE-like FAD/NAD(P)-binding" evidence="2">
    <location>
        <begin position="42"/>
        <end position="199"/>
    </location>
</feature>
<dbReference type="Pfam" id="PF13454">
    <property type="entry name" value="NAD_binding_9"/>
    <property type="match status" value="1"/>
</dbReference>
<reference evidence="4" key="1">
    <citation type="submission" date="2017-05" db="EMBL/GenBank/DDBJ databases">
        <title>Complete and WGS of Bordetella genogroups.</title>
        <authorList>
            <person name="Spilker T."/>
            <person name="Lipuma J."/>
        </authorList>
    </citation>
    <scope>NUCLEOTIDE SEQUENCE [LARGE SCALE GENOMIC DNA]</scope>
    <source>
        <strain evidence="4">AU16122</strain>
    </source>
</reference>
<dbReference type="PRINTS" id="PR00368">
    <property type="entry name" value="FADPNR"/>
</dbReference>
<dbReference type="PANTHER" id="PTHR40254:SF1">
    <property type="entry name" value="BLR0577 PROTEIN"/>
    <property type="match status" value="1"/>
</dbReference>
<evidence type="ECO:0000256" key="1">
    <source>
        <dbReference type="SAM" id="MobiDB-lite"/>
    </source>
</evidence>
<dbReference type="OrthoDB" id="101972at2"/>
<sequence length="511" mass="55592">MRIETPRRADLPSTARRHRPETSSQAHPTRGPMSTFQPQHVVIIGGGFAGAVTAIKLARAVPVPLRLSVIESRAEIGRGIAYGTRLPTHLVNGPAKNFTLYADQPGHLADWLREQAARDGWEPPAGVAWTDAFPPRYVYGDYVQAELETALAQAPHPIEFRHVVDRAIDLERAADGSWTVRLAGGRALRADRVVLATGLFTATLGRGDVEIDPELIAEGRVIDDIWAPAPSDLSDARDAAIIGNGLSALDAMLSAHAQGFRGHFHGISRRGLLVAPRHDVTPWPAFLDAQALPATLRQLVREVLAAHAAIRAAGEDWQRLTGAVRPHVPALWSQASDAERKRFIRHLRAYWEISLHKAAPASAAWLEDLLRAGRYSKLTGRVRRIARAAGGRVSVTWQPRRETRTRTFEVDRVFNSRGFDFDWTRIDDPLLRQLVARAYVTPHATGFGIEAVPQTGAVLSRTLDVAGLYAVGHPLRGVNWESNAIGEQVAGATATAQALALSLQPALAAAA</sequence>
<accession>A0A261SML1</accession>
<gene>
    <name evidence="3" type="ORF">CAL29_07890</name>
</gene>
<dbReference type="InterPro" id="IPR052189">
    <property type="entry name" value="L-asp_N-monooxygenase_NS-form"/>
</dbReference>
<dbReference type="PANTHER" id="PTHR40254">
    <property type="entry name" value="BLR0577 PROTEIN"/>
    <property type="match status" value="1"/>
</dbReference>
<dbReference type="Gene3D" id="3.50.50.60">
    <property type="entry name" value="FAD/NAD(P)-binding domain"/>
    <property type="match status" value="2"/>
</dbReference>
<dbReference type="SUPFAM" id="SSF51905">
    <property type="entry name" value="FAD/NAD(P)-binding domain"/>
    <property type="match status" value="2"/>
</dbReference>
<feature type="compositionally biased region" description="Basic and acidic residues" evidence="1">
    <location>
        <begin position="1"/>
        <end position="10"/>
    </location>
</feature>
<evidence type="ECO:0000313" key="3">
    <source>
        <dbReference type="EMBL" id="OZI38237.1"/>
    </source>
</evidence>
<dbReference type="Proteomes" id="UP000216020">
    <property type="component" value="Unassembled WGS sequence"/>
</dbReference>
<protein>
    <recommendedName>
        <fullName evidence="2">FAD-dependent urate hydroxylase HpyO/Asp monooxygenase CreE-like FAD/NAD(P)-binding domain-containing protein</fullName>
    </recommendedName>
</protein>
<dbReference type="EMBL" id="NEVM01000001">
    <property type="protein sequence ID" value="OZI38237.1"/>
    <property type="molecule type" value="Genomic_DNA"/>
</dbReference>
<organism evidence="3 4">
    <name type="scientific">Bordetella genomosp. 10</name>
    <dbReference type="NCBI Taxonomy" id="1416804"/>
    <lineage>
        <taxon>Bacteria</taxon>
        <taxon>Pseudomonadati</taxon>
        <taxon>Pseudomonadota</taxon>
        <taxon>Betaproteobacteria</taxon>
        <taxon>Burkholderiales</taxon>
        <taxon>Alcaligenaceae</taxon>
        <taxon>Bordetella</taxon>
    </lineage>
</organism>
<proteinExistence type="predicted"/>
<feature type="region of interest" description="Disordered" evidence="1">
    <location>
        <begin position="1"/>
        <end position="35"/>
    </location>
</feature>
<dbReference type="InterPro" id="IPR038732">
    <property type="entry name" value="HpyO/CreE_NAD-binding"/>
</dbReference>
<feature type="compositionally biased region" description="Polar residues" evidence="1">
    <location>
        <begin position="22"/>
        <end position="35"/>
    </location>
</feature>